<evidence type="ECO:0000256" key="1">
    <source>
        <dbReference type="ARBA" id="ARBA00001966"/>
    </source>
</evidence>
<comment type="cofactor">
    <cofactor evidence="1">
        <name>[4Fe-4S] cluster</name>
        <dbReference type="ChEBI" id="CHEBI:49883"/>
    </cofactor>
</comment>
<sequence length="255" mass="27417">MLTLGIDSGSTTTKGALFDGTQVVRTAILPTSANPRESILALYHQLHSPEVTFTVSTGYGRDLLEEADQKVTEITCHARGAAYLNPATRVVVDIGGQDSKVILLDNGLNVVDFLMNDKCAAGTGRFIEVMMRILEEDLASIDEFVVGKHPVNISSMCTVFAESEIVSLLATGADRGDVALGVIQSICRRTAVFAQKLSLQEEVFFSGGLANFESFRSTLQSFLGLKVNTHPLSQYAGAIGASVVAYNKAKRLQRV</sequence>
<accession>A0A6N2V1D4</accession>
<dbReference type="CDD" id="cd24109">
    <property type="entry name" value="ASKHA_NBD_YjiL-like"/>
    <property type="match status" value="1"/>
</dbReference>
<dbReference type="SUPFAM" id="SSF53067">
    <property type="entry name" value="Actin-like ATPase domain"/>
    <property type="match status" value="1"/>
</dbReference>
<dbReference type="NCBIfam" id="TIGR00241">
    <property type="entry name" value="CoA_E_activ"/>
    <property type="match status" value="1"/>
</dbReference>
<dbReference type="Gene3D" id="3.30.420.40">
    <property type="match status" value="2"/>
</dbReference>
<dbReference type="InterPro" id="IPR051805">
    <property type="entry name" value="Dehydratase_Activator_Redct"/>
</dbReference>
<keyword evidence="4" id="KW-0411">Iron-sulfur</keyword>
<dbReference type="GO" id="GO:0046872">
    <property type="term" value="F:metal ion binding"/>
    <property type="evidence" value="ECO:0007669"/>
    <property type="project" value="UniProtKB-KW"/>
</dbReference>
<proteinExistence type="predicted"/>
<dbReference type="PANTHER" id="PTHR32329:SF2">
    <property type="entry name" value="BIFUNCTIONAL PROTEIN [INCLUDES 2-HYDROXYACYL-COA DEHYDRATASE (N-TER) AND ITS ACTIVATOR DOMAIN (C_TERM)"/>
    <property type="match status" value="1"/>
</dbReference>
<keyword evidence="3" id="KW-0408">Iron</keyword>
<dbReference type="EMBL" id="CACRSL010000005">
    <property type="protein sequence ID" value="VYT24264.1"/>
    <property type="molecule type" value="Genomic_DNA"/>
</dbReference>
<gene>
    <name evidence="6" type="primary">hgdC</name>
    <name evidence="6" type="ORF">AULFYP135_02230</name>
</gene>
<evidence type="ECO:0000256" key="4">
    <source>
        <dbReference type="ARBA" id="ARBA00023014"/>
    </source>
</evidence>
<evidence type="ECO:0000256" key="2">
    <source>
        <dbReference type="ARBA" id="ARBA00022723"/>
    </source>
</evidence>
<dbReference type="PANTHER" id="PTHR32329">
    <property type="entry name" value="BIFUNCTIONAL PROTEIN [INCLUDES 2-HYDROXYACYL-COA DEHYDRATASE (N-TER) AND ITS ACTIVATOR DOMAIN (C_TERM)-RELATED"/>
    <property type="match status" value="1"/>
</dbReference>
<dbReference type="InterPro" id="IPR008275">
    <property type="entry name" value="CoA_E_activase_dom"/>
</dbReference>
<organism evidence="6">
    <name type="scientific">uncultured Anaerotruncus sp</name>
    <dbReference type="NCBI Taxonomy" id="905011"/>
    <lineage>
        <taxon>Bacteria</taxon>
        <taxon>Bacillati</taxon>
        <taxon>Bacillota</taxon>
        <taxon>Clostridia</taxon>
        <taxon>Eubacteriales</taxon>
        <taxon>Oscillospiraceae</taxon>
        <taxon>Anaerotruncus</taxon>
        <taxon>environmental samples</taxon>
    </lineage>
</organism>
<evidence type="ECO:0000313" key="6">
    <source>
        <dbReference type="EMBL" id="VYT24264.1"/>
    </source>
</evidence>
<evidence type="ECO:0000259" key="5">
    <source>
        <dbReference type="Pfam" id="PF01869"/>
    </source>
</evidence>
<dbReference type="InterPro" id="IPR002731">
    <property type="entry name" value="ATPase_BadF"/>
</dbReference>
<reference evidence="6" key="1">
    <citation type="submission" date="2019-11" db="EMBL/GenBank/DDBJ databases">
        <authorList>
            <person name="Feng L."/>
        </authorList>
    </citation>
    <scope>NUCLEOTIDE SEQUENCE</scope>
    <source>
        <strain evidence="6">AundefinedLFYP135</strain>
    </source>
</reference>
<dbReference type="GO" id="GO:0051536">
    <property type="term" value="F:iron-sulfur cluster binding"/>
    <property type="evidence" value="ECO:0007669"/>
    <property type="project" value="UniProtKB-KW"/>
</dbReference>
<protein>
    <submittedName>
        <fullName evidence="6">Activator of (R)-2-hydroxyglutaryl-CoA dehydratase</fullName>
    </submittedName>
</protein>
<dbReference type="Pfam" id="PF01869">
    <property type="entry name" value="BcrAD_BadFG"/>
    <property type="match status" value="1"/>
</dbReference>
<dbReference type="AlphaFoldDB" id="A0A6N2V1D4"/>
<keyword evidence="2" id="KW-0479">Metal-binding</keyword>
<dbReference type="InterPro" id="IPR043129">
    <property type="entry name" value="ATPase_NBD"/>
</dbReference>
<feature type="domain" description="ATPase BadF/BadG/BcrA/BcrD type" evidence="5">
    <location>
        <begin position="4"/>
        <end position="245"/>
    </location>
</feature>
<name>A0A6N2V1D4_9FIRM</name>
<evidence type="ECO:0000256" key="3">
    <source>
        <dbReference type="ARBA" id="ARBA00023004"/>
    </source>
</evidence>